<name>A0A4U7JC66_9FIRM</name>
<dbReference type="SUPFAM" id="SSF52743">
    <property type="entry name" value="Subtilisin-like"/>
    <property type="match status" value="1"/>
</dbReference>
<keyword evidence="4 5" id="KW-0720">Serine protease</keyword>
<dbReference type="GO" id="GO:0004252">
    <property type="term" value="F:serine-type endopeptidase activity"/>
    <property type="evidence" value="ECO:0007669"/>
    <property type="project" value="UniProtKB-UniRule"/>
</dbReference>
<keyword evidence="8" id="KW-1185">Reference proteome</keyword>
<dbReference type="OrthoDB" id="184152at2"/>
<feature type="active site" description="Charge relay system" evidence="5">
    <location>
        <position position="46"/>
    </location>
</feature>
<evidence type="ECO:0000256" key="4">
    <source>
        <dbReference type="ARBA" id="ARBA00022825"/>
    </source>
</evidence>
<dbReference type="RefSeq" id="WP_137698254.1">
    <property type="nucleotide sequence ID" value="NZ_CP061336.1"/>
</dbReference>
<reference evidence="7 8" key="1">
    <citation type="submission" date="2020-09" db="EMBL/GenBank/DDBJ databases">
        <title>Characterization and genome sequencing of Ruminiclostridium sp. nov. MA18.</title>
        <authorList>
            <person name="Rettenmaier R."/>
            <person name="Kowollik M.-L."/>
            <person name="Liebl W."/>
            <person name="Zverlov V."/>
        </authorList>
    </citation>
    <scope>NUCLEOTIDE SEQUENCE [LARGE SCALE GENOMIC DNA]</scope>
    <source>
        <strain evidence="7 8">MA18</strain>
    </source>
</reference>
<dbReference type="InterPro" id="IPR036852">
    <property type="entry name" value="Peptidase_S8/S53_dom_sf"/>
</dbReference>
<accession>A0A4U7JC66</accession>
<dbReference type="PROSITE" id="PS51892">
    <property type="entry name" value="SUBTILASE"/>
    <property type="match status" value="1"/>
</dbReference>
<feature type="active site" description="Charge relay system" evidence="5">
    <location>
        <position position="192"/>
    </location>
</feature>
<dbReference type="Proteomes" id="UP000306409">
    <property type="component" value="Chromosome"/>
</dbReference>
<keyword evidence="3 5" id="KW-0378">Hydrolase</keyword>
<dbReference type="KEGG" id="rher:EHE19_006015"/>
<gene>
    <name evidence="7" type="ORF">EHE19_006015</name>
</gene>
<dbReference type="PANTHER" id="PTHR43806">
    <property type="entry name" value="PEPTIDASE S8"/>
    <property type="match status" value="1"/>
</dbReference>
<dbReference type="Pfam" id="PF00082">
    <property type="entry name" value="Peptidase_S8"/>
    <property type="match status" value="1"/>
</dbReference>
<dbReference type="GO" id="GO:0006508">
    <property type="term" value="P:proteolysis"/>
    <property type="evidence" value="ECO:0007669"/>
    <property type="project" value="UniProtKB-KW"/>
</dbReference>
<feature type="active site" description="Charge relay system" evidence="5">
    <location>
        <position position="11"/>
    </location>
</feature>
<evidence type="ECO:0000256" key="3">
    <source>
        <dbReference type="ARBA" id="ARBA00022801"/>
    </source>
</evidence>
<dbReference type="InterPro" id="IPR050131">
    <property type="entry name" value="Peptidase_S8_subtilisin-like"/>
</dbReference>
<keyword evidence="2 5" id="KW-0645">Protease</keyword>
<dbReference type="InterPro" id="IPR000209">
    <property type="entry name" value="Peptidase_S8/S53_dom"/>
</dbReference>
<dbReference type="PANTHER" id="PTHR43806:SF11">
    <property type="entry name" value="CEREVISIN-RELATED"/>
    <property type="match status" value="1"/>
</dbReference>
<evidence type="ECO:0000313" key="8">
    <source>
        <dbReference type="Proteomes" id="UP000306409"/>
    </source>
</evidence>
<sequence>MADKIHIAILDDGVVSGVYVNIENSLYVDEENNIRQYTNHSETISHGTICAIVLKSYAPDILLSSIKILQSEGIGRIEKLYPALQWCLDNNVKIVSLSLGSTHFMDYALIRSIINDYTNKGIVIVSAGSNSGYTSYPAYFSNVIGVASCSNEVTDRYYNFVSDIHTGIDIEAVSFCGITINNQKIDIPRSNSYEAPFITAKVSEIISSNPFLSIYQIKKKLIQYSANFNDTVKICNNPDWISCAYISDKTKLKSKASLYFTSFTESNYQHVKDKVDTIIVFSHQDVEFYKNENKKIVYIGDGYMINEEEMIDYFWCSEYKNLQIENCKDKNYCMDVPLIIINLDKNMDELWILQKLRNLFAEEAYNIYASSVIAQCVLYDLEYIPFKYIKCEHLNKKLFQFLCGEVYYKKVDAVVIGASGKGEVLERFASITDAQLKVNIIKTDTYKVMLCDNIGNIEAIEYGDMDETAITSIYRHIHNMLIGEAANE</sequence>
<proteinExistence type="inferred from homology"/>
<feature type="domain" description="Peptidase S8/S53" evidence="6">
    <location>
        <begin position="4"/>
        <end position="225"/>
    </location>
</feature>
<evidence type="ECO:0000256" key="5">
    <source>
        <dbReference type="PROSITE-ProRule" id="PRU01240"/>
    </source>
</evidence>
<dbReference type="AlphaFoldDB" id="A0A4U7JC66"/>
<protein>
    <submittedName>
        <fullName evidence="7">S8 family serine peptidase</fullName>
    </submittedName>
</protein>
<evidence type="ECO:0000259" key="6">
    <source>
        <dbReference type="Pfam" id="PF00082"/>
    </source>
</evidence>
<organism evidence="7 8">
    <name type="scientific">Ruminiclostridium herbifermentans</name>
    <dbReference type="NCBI Taxonomy" id="2488810"/>
    <lineage>
        <taxon>Bacteria</taxon>
        <taxon>Bacillati</taxon>
        <taxon>Bacillota</taxon>
        <taxon>Clostridia</taxon>
        <taxon>Eubacteriales</taxon>
        <taxon>Oscillospiraceae</taxon>
        <taxon>Ruminiclostridium</taxon>
    </lineage>
</organism>
<dbReference type="Gene3D" id="3.40.50.200">
    <property type="entry name" value="Peptidase S8/S53 domain"/>
    <property type="match status" value="1"/>
</dbReference>
<comment type="similarity">
    <text evidence="1 5">Belongs to the peptidase S8 family.</text>
</comment>
<dbReference type="EMBL" id="CP061336">
    <property type="protein sequence ID" value="QNU67997.1"/>
    <property type="molecule type" value="Genomic_DNA"/>
</dbReference>
<evidence type="ECO:0000256" key="2">
    <source>
        <dbReference type="ARBA" id="ARBA00022670"/>
    </source>
</evidence>
<evidence type="ECO:0000313" key="7">
    <source>
        <dbReference type="EMBL" id="QNU67997.1"/>
    </source>
</evidence>
<evidence type="ECO:0000256" key="1">
    <source>
        <dbReference type="ARBA" id="ARBA00011073"/>
    </source>
</evidence>